<evidence type="ECO:0000313" key="3">
    <source>
        <dbReference type="Proteomes" id="UP000247832"/>
    </source>
</evidence>
<dbReference type="Proteomes" id="UP000247832">
    <property type="component" value="Unassembled WGS sequence"/>
</dbReference>
<name>A0A2V5L5N9_9MICC</name>
<evidence type="ECO:0000259" key="1">
    <source>
        <dbReference type="Pfam" id="PF13588"/>
    </source>
</evidence>
<keyword evidence="3" id="KW-1185">Reference proteome</keyword>
<sequence length="420" mass="46009">MLIVLGASGGRAPGRDARGTPSSRLHNDAVHRALMPGDRLEELIEGNRKMEQTELDAKTLARLRALTAWAASAAGAGLSVPAAPQLELIAVARSAESAGVGETFVLRWAATMNWLMGQAAFGVVDPHLQLPEELKMPAELRLAVAGPGDAMASGLVAAVPEATRPEATIPAVPAKSAPRVAGKATVPASKLPKWELAAMEQVRDAITHYAKPLQDLRARDANEGDTRLVVTDMLCEGLDYDKFRDLTTEYMVKQDFADYGVRIDKQMVAFIEVKRISQKLNERHLRQVQMYAVNEGVEWMVLTNGALWQAYHLTGGLPVIVNMAFEIDLLGPASLEEKSQAMFLLHREALKRRRIDEVWKHRAVTEPGPLLGLILSETILDQIRKEVKRQTGITTTVEDLSEAIKTGIVDPKLIAKLYRS</sequence>
<comment type="caution">
    <text evidence="2">The sequence shown here is derived from an EMBL/GenBank/DDBJ whole genome shotgun (WGS) entry which is preliminary data.</text>
</comment>
<accession>A0A2V5L5N9</accession>
<proteinExistence type="predicted"/>
<dbReference type="Pfam" id="PF13588">
    <property type="entry name" value="HSDR_N_2"/>
    <property type="match status" value="1"/>
</dbReference>
<dbReference type="EMBL" id="QJVD01000012">
    <property type="protein sequence ID" value="PYI66831.1"/>
    <property type="molecule type" value="Genomic_DNA"/>
</dbReference>
<protein>
    <recommendedName>
        <fullName evidence="1">Type I restriction enzyme R protein N-terminal domain-containing protein</fullName>
    </recommendedName>
</protein>
<evidence type="ECO:0000313" key="2">
    <source>
        <dbReference type="EMBL" id="PYI66831.1"/>
    </source>
</evidence>
<dbReference type="OrthoDB" id="570928at2"/>
<feature type="domain" description="Type I restriction enzyme R protein N-terminal" evidence="1">
    <location>
        <begin position="229"/>
        <end position="312"/>
    </location>
</feature>
<organism evidence="2 3">
    <name type="scientific">Arthrobacter livingstonensis</name>
    <dbReference type="NCBI Taxonomy" id="670078"/>
    <lineage>
        <taxon>Bacteria</taxon>
        <taxon>Bacillati</taxon>
        <taxon>Actinomycetota</taxon>
        <taxon>Actinomycetes</taxon>
        <taxon>Micrococcales</taxon>
        <taxon>Micrococcaceae</taxon>
        <taxon>Arthrobacter</taxon>
    </lineage>
</organism>
<reference evidence="2 3" key="1">
    <citation type="submission" date="2018-05" db="EMBL/GenBank/DDBJ databases">
        <title>Genetic diversity of glacier-inhabiting Cryobacterium bacteria in China and description of Cryobacterium mengkeensis sp. nov. and Arthrobacter glacialis sp. nov.</title>
        <authorList>
            <person name="Liu Q."/>
            <person name="Xin Y.-H."/>
        </authorList>
    </citation>
    <scope>NUCLEOTIDE SEQUENCE [LARGE SCALE GENOMIC DNA]</scope>
    <source>
        <strain evidence="2 3">LI2</strain>
    </source>
</reference>
<dbReference type="InterPro" id="IPR029464">
    <property type="entry name" value="HSDR_N"/>
</dbReference>
<gene>
    <name evidence="2" type="ORF">CVV68_12085</name>
</gene>
<dbReference type="AlphaFoldDB" id="A0A2V5L5N9"/>